<evidence type="ECO:0000256" key="3">
    <source>
        <dbReference type="ARBA" id="ARBA00022801"/>
    </source>
</evidence>
<comment type="caution">
    <text evidence="8">The sequence shown here is derived from an EMBL/GenBank/DDBJ whole genome shotgun (WGS) entry which is preliminary data.</text>
</comment>
<evidence type="ECO:0000256" key="5">
    <source>
        <dbReference type="SAM" id="MobiDB-lite"/>
    </source>
</evidence>
<proteinExistence type="inferred from homology"/>
<dbReference type="HOGENOM" id="CLU_515760_0_0_1"/>
<keyword evidence="2" id="KW-0645">Protease</keyword>
<dbReference type="STRING" id="756982.G1X7G4"/>
<dbReference type="GO" id="GO:0008234">
    <property type="term" value="F:cysteine-type peptidase activity"/>
    <property type="evidence" value="ECO:0007669"/>
    <property type="project" value="UniProtKB-KW"/>
</dbReference>
<keyword evidence="4" id="KW-0788">Thiol protease</keyword>
<feature type="region of interest" description="Disordered" evidence="5">
    <location>
        <begin position="113"/>
        <end position="139"/>
    </location>
</feature>
<feature type="compositionally biased region" description="Basic and acidic residues" evidence="5">
    <location>
        <begin position="513"/>
        <end position="528"/>
    </location>
</feature>
<dbReference type="PANTHER" id="PTHR46468:SF1">
    <property type="entry name" value="SENTRIN-SPECIFIC PROTEASE 8"/>
    <property type="match status" value="1"/>
</dbReference>
<dbReference type="RefSeq" id="XP_011120426.1">
    <property type="nucleotide sequence ID" value="XM_011122124.1"/>
</dbReference>
<dbReference type="InterPro" id="IPR044613">
    <property type="entry name" value="Nep1/2-like"/>
</dbReference>
<dbReference type="InterPro" id="IPR038765">
    <property type="entry name" value="Papain-like_cys_pep_sf"/>
</dbReference>
<feature type="region of interest" description="Disordered" evidence="5">
    <location>
        <begin position="501"/>
        <end position="528"/>
    </location>
</feature>
<sequence>MTVASSPDHSPASSLSRSYSAPAKIKTTEEHDSEKPSFVKDNFLTRTIFAPILFLSFILSLAIVDRKRRLEEDRQHGILTNRQRLLYFWLHWKIPQIPKNDLRSATEPCLGRTSALENDSDSGRSSSRRGSSYSEDYGERDEARMLEIKTLAEKQREARSMSAASPTSSSLSFPSSLSSIFGLFITIPSIIIKSSKLATIHKLPLDPLAFGDLDPEEYYDLDLAYDYSYDEDFQNNYFSDSISYLYDLLPYISSSAFADVAMHMRTRSRNRLSGALDSLRDRVGRNGDRLKADMPYLSYHDICLYQEDINCLENDWLTDNNIAFWEEYLEREVLSQSDCKGIILLRPSMVFLLRVEPSILNILSALPPITSATHIFLPINDNRDPNLPEGGSHWSLLVVSVKDRAAFHYDSLGGSNRRHARDVAAKVEEWIGYPLNLYELDDDTPQQGNSYDCGVHVCMNMRRLLDRMLDTPAGKGVKMSLKGKGWDARGGRNEMLGIVTKLRRKAERSLSPGDRRGRDGRSPPPRIE</sequence>
<dbReference type="GO" id="GO:0000338">
    <property type="term" value="P:protein deneddylation"/>
    <property type="evidence" value="ECO:0007669"/>
    <property type="project" value="UniProtKB-ARBA"/>
</dbReference>
<name>G1X7G4_ARTOA</name>
<feature type="region of interest" description="Disordered" evidence="5">
    <location>
        <begin position="1"/>
        <end position="32"/>
    </location>
</feature>
<evidence type="ECO:0000313" key="8">
    <source>
        <dbReference type="EMBL" id="EGX51072.1"/>
    </source>
</evidence>
<dbReference type="OrthoDB" id="5065855at2759"/>
<organism evidence="8 9">
    <name type="scientific">Arthrobotrys oligospora (strain ATCC 24927 / CBS 115.81 / DSM 1491)</name>
    <name type="common">Nematode-trapping fungus</name>
    <name type="synonym">Didymozoophaga oligospora</name>
    <dbReference type="NCBI Taxonomy" id="756982"/>
    <lineage>
        <taxon>Eukaryota</taxon>
        <taxon>Fungi</taxon>
        <taxon>Dikarya</taxon>
        <taxon>Ascomycota</taxon>
        <taxon>Pezizomycotina</taxon>
        <taxon>Orbiliomycetes</taxon>
        <taxon>Orbiliales</taxon>
        <taxon>Orbiliaceae</taxon>
        <taxon>Orbilia</taxon>
        <taxon>Orbilia oligospora</taxon>
    </lineage>
</organism>
<feature type="compositionally biased region" description="Low complexity" evidence="5">
    <location>
        <begin position="123"/>
        <end position="135"/>
    </location>
</feature>
<dbReference type="EMBL" id="ADOT01000092">
    <property type="protein sequence ID" value="EGX51072.1"/>
    <property type="molecule type" value="Genomic_DNA"/>
</dbReference>
<feature type="domain" description="Ubiquitin-like protease family profile" evidence="7">
    <location>
        <begin position="302"/>
        <end position="464"/>
    </location>
</feature>
<dbReference type="PANTHER" id="PTHR46468">
    <property type="entry name" value="SENTRIN-SPECIFIC PROTEASE 8"/>
    <property type="match status" value="1"/>
</dbReference>
<dbReference type="Gene3D" id="3.40.395.10">
    <property type="entry name" value="Adenoviral Proteinase, Chain A"/>
    <property type="match status" value="1"/>
</dbReference>
<dbReference type="PROSITE" id="PS50600">
    <property type="entry name" value="ULP_PROTEASE"/>
    <property type="match status" value="1"/>
</dbReference>
<keyword evidence="6" id="KW-1133">Transmembrane helix</keyword>
<dbReference type="GeneID" id="22891391"/>
<dbReference type="FunFam" id="3.40.395.10:FF:000008">
    <property type="entry name" value="Ulp1 protease family protein"/>
    <property type="match status" value="1"/>
</dbReference>
<keyword evidence="6" id="KW-0472">Membrane</keyword>
<evidence type="ECO:0000256" key="1">
    <source>
        <dbReference type="ARBA" id="ARBA00005234"/>
    </source>
</evidence>
<dbReference type="InterPro" id="IPR003653">
    <property type="entry name" value="Peptidase_C48_C"/>
</dbReference>
<feature type="transmembrane region" description="Helical" evidence="6">
    <location>
        <begin position="43"/>
        <end position="64"/>
    </location>
</feature>
<accession>G1X7G4</accession>
<evidence type="ECO:0000256" key="4">
    <source>
        <dbReference type="ARBA" id="ARBA00022807"/>
    </source>
</evidence>
<feature type="transmembrane region" description="Helical" evidence="6">
    <location>
        <begin position="171"/>
        <end position="192"/>
    </location>
</feature>
<keyword evidence="3" id="KW-0378">Hydrolase</keyword>
<protein>
    <recommendedName>
        <fullName evidence="7">Ubiquitin-like protease family profile domain-containing protein</fullName>
    </recommendedName>
</protein>
<dbReference type="Pfam" id="PF02902">
    <property type="entry name" value="Peptidase_C48"/>
    <property type="match status" value="1"/>
</dbReference>
<dbReference type="SUPFAM" id="SSF54001">
    <property type="entry name" value="Cysteine proteinases"/>
    <property type="match status" value="1"/>
</dbReference>
<evidence type="ECO:0000256" key="6">
    <source>
        <dbReference type="SAM" id="Phobius"/>
    </source>
</evidence>
<dbReference type="InParanoid" id="G1X7G4"/>
<dbReference type="AlphaFoldDB" id="G1X7G4"/>
<evidence type="ECO:0000256" key="2">
    <source>
        <dbReference type="ARBA" id="ARBA00022670"/>
    </source>
</evidence>
<evidence type="ECO:0000313" key="9">
    <source>
        <dbReference type="Proteomes" id="UP000008784"/>
    </source>
</evidence>
<reference evidence="8 9" key="1">
    <citation type="journal article" date="2011" name="PLoS Pathog.">
        <title>Genomic and proteomic analyses of the fungus Arthrobotrys oligospora provide insights into nematode-trap formation.</title>
        <authorList>
            <person name="Yang J."/>
            <person name="Wang L."/>
            <person name="Ji X."/>
            <person name="Feng Y."/>
            <person name="Li X."/>
            <person name="Zou C."/>
            <person name="Xu J."/>
            <person name="Ren Y."/>
            <person name="Mi Q."/>
            <person name="Wu J."/>
            <person name="Liu S."/>
            <person name="Liu Y."/>
            <person name="Huang X."/>
            <person name="Wang H."/>
            <person name="Niu X."/>
            <person name="Li J."/>
            <person name="Liang L."/>
            <person name="Luo Y."/>
            <person name="Ji K."/>
            <person name="Zhou W."/>
            <person name="Yu Z."/>
            <person name="Li G."/>
            <person name="Liu Y."/>
            <person name="Li L."/>
            <person name="Qiao M."/>
            <person name="Feng L."/>
            <person name="Zhang K.-Q."/>
        </authorList>
    </citation>
    <scope>NUCLEOTIDE SEQUENCE [LARGE SCALE GENOMIC DNA]</scope>
    <source>
        <strain evidence="9">ATCC 24927 / CBS 115.81 / DSM 1491</strain>
    </source>
</reference>
<comment type="similarity">
    <text evidence="1">Belongs to the peptidase C48 family.</text>
</comment>
<dbReference type="Proteomes" id="UP000008784">
    <property type="component" value="Unassembled WGS sequence"/>
</dbReference>
<gene>
    <name evidence="8" type="ORF">AOL_s00054g808</name>
</gene>
<dbReference type="GO" id="GO:0006508">
    <property type="term" value="P:proteolysis"/>
    <property type="evidence" value="ECO:0007669"/>
    <property type="project" value="UniProtKB-KW"/>
</dbReference>
<feature type="compositionally biased region" description="Low complexity" evidence="5">
    <location>
        <begin position="1"/>
        <end position="23"/>
    </location>
</feature>
<dbReference type="GO" id="GO:0019784">
    <property type="term" value="F:deNEDDylase activity"/>
    <property type="evidence" value="ECO:0007669"/>
    <property type="project" value="InterPro"/>
</dbReference>
<keyword evidence="9" id="KW-1185">Reference proteome</keyword>
<dbReference type="OMA" id="LSYHDIC"/>
<keyword evidence="6" id="KW-0812">Transmembrane</keyword>
<dbReference type="eggNOG" id="KOG3246">
    <property type="taxonomic scope" value="Eukaryota"/>
</dbReference>
<evidence type="ECO:0000259" key="7">
    <source>
        <dbReference type="PROSITE" id="PS50600"/>
    </source>
</evidence>